<dbReference type="SMART" id="SM00091">
    <property type="entry name" value="PAS"/>
    <property type="match status" value="1"/>
</dbReference>
<dbReference type="NCBIfam" id="TIGR00254">
    <property type="entry name" value="GGDEF"/>
    <property type="match status" value="1"/>
</dbReference>
<dbReference type="Gene3D" id="3.20.20.450">
    <property type="entry name" value="EAL domain"/>
    <property type="match status" value="1"/>
</dbReference>
<dbReference type="InterPro" id="IPR001633">
    <property type="entry name" value="EAL_dom"/>
</dbReference>
<evidence type="ECO:0000259" key="3">
    <source>
        <dbReference type="PROSITE" id="PS50883"/>
    </source>
</evidence>
<accession>A0ABX4ECR0</accession>
<evidence type="ECO:0000259" key="1">
    <source>
        <dbReference type="PROSITE" id="PS50112"/>
    </source>
</evidence>
<gene>
    <name evidence="5" type="ORF">B1B05_01825</name>
</gene>
<dbReference type="RefSeq" id="WP_045852456.1">
    <property type="nucleotide sequence ID" value="NZ_FTLX01000001.1"/>
</dbReference>
<reference evidence="6" key="1">
    <citation type="submission" date="2017-03" db="EMBL/GenBank/DDBJ databases">
        <title>Bacillus sp. V-88(T) DSM27956, whole genome shotgun sequencing project.</title>
        <authorList>
            <person name="Dastager S.G."/>
            <person name="Neurgaonkar P.S."/>
            <person name="Dharne M.S."/>
        </authorList>
    </citation>
    <scope>NUCLEOTIDE SEQUENCE [LARGE SCALE GENOMIC DNA]</scope>
    <source>
        <strain evidence="6">DSM 25145</strain>
    </source>
</reference>
<dbReference type="SMART" id="SM00086">
    <property type="entry name" value="PAC"/>
    <property type="match status" value="1"/>
</dbReference>
<dbReference type="PROSITE" id="PS50887">
    <property type="entry name" value="GGDEF"/>
    <property type="match status" value="1"/>
</dbReference>
<evidence type="ECO:0000313" key="6">
    <source>
        <dbReference type="Proteomes" id="UP000215545"/>
    </source>
</evidence>
<evidence type="ECO:0000313" key="5">
    <source>
        <dbReference type="EMBL" id="OXS80237.1"/>
    </source>
</evidence>
<dbReference type="Pfam" id="PF00563">
    <property type="entry name" value="EAL"/>
    <property type="match status" value="1"/>
</dbReference>
<dbReference type="CDD" id="cd01949">
    <property type="entry name" value="GGDEF"/>
    <property type="match status" value="1"/>
</dbReference>
<dbReference type="PROSITE" id="PS50883">
    <property type="entry name" value="EAL"/>
    <property type="match status" value="1"/>
</dbReference>
<evidence type="ECO:0000259" key="4">
    <source>
        <dbReference type="PROSITE" id="PS50887"/>
    </source>
</evidence>
<dbReference type="Gene3D" id="3.30.70.270">
    <property type="match status" value="1"/>
</dbReference>
<dbReference type="InterPro" id="IPR043128">
    <property type="entry name" value="Rev_trsase/Diguanyl_cyclase"/>
</dbReference>
<dbReference type="InterPro" id="IPR000160">
    <property type="entry name" value="GGDEF_dom"/>
</dbReference>
<feature type="domain" description="EAL" evidence="3">
    <location>
        <begin position="302"/>
        <end position="556"/>
    </location>
</feature>
<dbReference type="InterPro" id="IPR000014">
    <property type="entry name" value="PAS"/>
</dbReference>
<feature type="domain" description="PAS" evidence="1">
    <location>
        <begin position="3"/>
        <end position="60"/>
    </location>
</feature>
<keyword evidence="6" id="KW-1185">Reference proteome</keyword>
<evidence type="ECO:0000259" key="2">
    <source>
        <dbReference type="PROSITE" id="PS50113"/>
    </source>
</evidence>
<dbReference type="PROSITE" id="PS50113">
    <property type="entry name" value="PAC"/>
    <property type="match status" value="1"/>
</dbReference>
<dbReference type="InterPro" id="IPR001610">
    <property type="entry name" value="PAC"/>
</dbReference>
<dbReference type="InterPro" id="IPR052155">
    <property type="entry name" value="Biofilm_reg_signaling"/>
</dbReference>
<dbReference type="Proteomes" id="UP000215545">
    <property type="component" value="Unassembled WGS sequence"/>
</dbReference>
<feature type="domain" description="GGDEF" evidence="4">
    <location>
        <begin position="160"/>
        <end position="293"/>
    </location>
</feature>
<dbReference type="SMART" id="SM00052">
    <property type="entry name" value="EAL"/>
    <property type="match status" value="1"/>
</dbReference>
<dbReference type="SUPFAM" id="SSF55073">
    <property type="entry name" value="Nucleotide cyclase"/>
    <property type="match status" value="1"/>
</dbReference>
<dbReference type="InterPro" id="IPR000700">
    <property type="entry name" value="PAS-assoc_C"/>
</dbReference>
<dbReference type="Pfam" id="PF13426">
    <property type="entry name" value="PAS_9"/>
    <property type="match status" value="1"/>
</dbReference>
<dbReference type="SUPFAM" id="SSF141868">
    <property type="entry name" value="EAL domain-like"/>
    <property type="match status" value="1"/>
</dbReference>
<dbReference type="SUPFAM" id="SSF55785">
    <property type="entry name" value="PYP-like sensor domain (PAS domain)"/>
    <property type="match status" value="1"/>
</dbReference>
<feature type="domain" description="PAC" evidence="2">
    <location>
        <begin position="76"/>
        <end position="128"/>
    </location>
</feature>
<dbReference type="Pfam" id="PF00990">
    <property type="entry name" value="GGDEF"/>
    <property type="match status" value="1"/>
</dbReference>
<dbReference type="SMART" id="SM00267">
    <property type="entry name" value="GGDEF"/>
    <property type="match status" value="1"/>
</dbReference>
<dbReference type="PROSITE" id="PS50112">
    <property type="entry name" value="PAS"/>
    <property type="match status" value="1"/>
</dbReference>
<name>A0ABX4ECR0_9BACI</name>
<protein>
    <submittedName>
        <fullName evidence="5">GGDEF domain-containing protein</fullName>
    </submittedName>
</protein>
<dbReference type="InterPro" id="IPR035919">
    <property type="entry name" value="EAL_sf"/>
</dbReference>
<organism evidence="5 6">
    <name type="scientific">Domibacillus enclensis</name>
    <dbReference type="NCBI Taxonomy" id="1017273"/>
    <lineage>
        <taxon>Bacteria</taxon>
        <taxon>Bacillati</taxon>
        <taxon>Bacillota</taxon>
        <taxon>Bacilli</taxon>
        <taxon>Bacillales</taxon>
        <taxon>Bacillaceae</taxon>
        <taxon>Domibacillus</taxon>
    </lineage>
</organism>
<dbReference type="EMBL" id="MWSK01000001">
    <property type="protein sequence ID" value="OXS80237.1"/>
    <property type="molecule type" value="Genomic_DNA"/>
</dbReference>
<dbReference type="CDD" id="cd01948">
    <property type="entry name" value="EAL"/>
    <property type="match status" value="1"/>
</dbReference>
<dbReference type="PANTHER" id="PTHR44757">
    <property type="entry name" value="DIGUANYLATE CYCLASE DGCP"/>
    <property type="match status" value="1"/>
</dbReference>
<comment type="caution">
    <text evidence="5">The sequence shown here is derived from an EMBL/GenBank/DDBJ whole genome shotgun (WGS) entry which is preliminary data.</text>
</comment>
<dbReference type="InterPro" id="IPR029787">
    <property type="entry name" value="Nucleotide_cyclase"/>
</dbReference>
<sequence length="561" mass="64512">MKKEKTSNVIIDHIREGVMITDHKGIIEYVNPAFQVVTGYTESEAIGKTPNMLQSGIHDERFYTLMWSEVKKRGKWSGEIWNRRKNGDLYAEWLTILAVSGDEGQIEQYIGVFTDISDQKTAEEELKKLAHHDSLTGVANRYAYHNRLASIIETSIRFDQKLAVFFLDLDRFKQVNDTFGHSAGDQLLVELSTRLKRLLGNKDFIARLGGDEFSIALTNIRHAREAFGLAEAIIHSFSVPFQLEGQDIYMSTSIGISFFPEDGLDVDTLINKADKAMYYSKEKSRNRFSVYHEDMDRETKEVLTIEMELRKAIERQELSIHYQPKVDVKRNKAAGAEALLRWNNQHFGEVPPSVFIPIAEETGLIIPIGEWVLHQVCRDLTTLDQYGFADFSIAVNVSAVQFSQDRFVESFRSILFEENMSARRIELELTESTVMPDARMAVQRLTQLKTSGFKLSIDDFGTGYSSFSYLKRFPIDYLKIDRSFIKMMDQYDEDSSIVEAIITMAHRLRLKVVAEGVENKRQLELLKKESCEIVQGYYYSKPVPLSAFIDFLFMEWPDESK</sequence>
<dbReference type="Gene3D" id="3.30.450.20">
    <property type="entry name" value="PAS domain"/>
    <property type="match status" value="1"/>
</dbReference>
<dbReference type="NCBIfam" id="TIGR00229">
    <property type="entry name" value="sensory_box"/>
    <property type="match status" value="1"/>
</dbReference>
<dbReference type="PANTHER" id="PTHR44757:SF2">
    <property type="entry name" value="BIOFILM ARCHITECTURE MAINTENANCE PROTEIN MBAA"/>
    <property type="match status" value="1"/>
</dbReference>
<dbReference type="CDD" id="cd00130">
    <property type="entry name" value="PAS"/>
    <property type="match status" value="1"/>
</dbReference>
<dbReference type="InterPro" id="IPR035965">
    <property type="entry name" value="PAS-like_dom_sf"/>
</dbReference>
<proteinExistence type="predicted"/>